<dbReference type="InterPro" id="IPR051465">
    <property type="entry name" value="Cell_Envelope_Struct_Comp"/>
</dbReference>
<dbReference type="EMBL" id="CP048209">
    <property type="protein sequence ID" value="QHT59368.1"/>
    <property type="molecule type" value="Genomic_DNA"/>
</dbReference>
<evidence type="ECO:0000313" key="2">
    <source>
        <dbReference type="EMBL" id="QHT59368.1"/>
    </source>
</evidence>
<dbReference type="InterPro" id="IPR001119">
    <property type="entry name" value="SLH_dom"/>
</dbReference>
<protein>
    <submittedName>
        <fullName evidence="2">S-layer homology domain-containing protein</fullName>
    </submittedName>
</protein>
<dbReference type="PROSITE" id="PS51272">
    <property type="entry name" value="SLH"/>
    <property type="match status" value="2"/>
</dbReference>
<gene>
    <name evidence="2" type="ORF">GXP70_04880</name>
</gene>
<feature type="domain" description="SLH" evidence="1">
    <location>
        <begin position="12"/>
        <end position="75"/>
    </location>
</feature>
<dbReference type="PANTHER" id="PTHR43308:SF5">
    <property type="entry name" value="S-LAYER PROTEIN _ PEPTIDOGLYCAN ENDO-BETA-N-ACETYLGLUCOSAMINIDASE"/>
    <property type="match status" value="1"/>
</dbReference>
<name>A0A6C0FQG0_9BACL</name>
<evidence type="ECO:0000313" key="3">
    <source>
        <dbReference type="Proteomes" id="UP000476064"/>
    </source>
</evidence>
<dbReference type="Proteomes" id="UP000476064">
    <property type="component" value="Chromosome"/>
</dbReference>
<dbReference type="PANTHER" id="PTHR43308">
    <property type="entry name" value="OUTER MEMBRANE PROTEIN ALPHA-RELATED"/>
    <property type="match status" value="1"/>
</dbReference>
<reference evidence="2 3" key="1">
    <citation type="submission" date="2020-01" db="EMBL/GenBank/DDBJ databases">
        <title>Paenibacillus sp. nov., isolated from tomato rhizosphere.</title>
        <authorList>
            <person name="Weon H.-Y."/>
            <person name="Lee S.A."/>
        </authorList>
    </citation>
    <scope>NUCLEOTIDE SEQUENCE [LARGE SCALE GENOMIC DNA]</scope>
    <source>
        <strain evidence="2 3">12200R-189</strain>
    </source>
</reference>
<sequence length="132" mass="13718">MNALQLQDNGAKLTFTDAAEIGAWARKAVAQAAGAGIITGREDGTFRPNAEITRAEMAMMVARALNLAVETNAAAGFADDKDIPAWAKGAAAALKRMGIIDGKGGNKFDPQAAASRAEAVTVLLQMKARMSK</sequence>
<dbReference type="AlphaFoldDB" id="A0A6C0FQG0"/>
<evidence type="ECO:0000259" key="1">
    <source>
        <dbReference type="PROSITE" id="PS51272"/>
    </source>
</evidence>
<dbReference type="KEGG" id="plyc:GXP70_04880"/>
<proteinExistence type="predicted"/>
<keyword evidence="3" id="KW-1185">Reference proteome</keyword>
<organism evidence="2 3">
    <name type="scientific">Paenibacillus lycopersici</name>
    <dbReference type="NCBI Taxonomy" id="2704462"/>
    <lineage>
        <taxon>Bacteria</taxon>
        <taxon>Bacillati</taxon>
        <taxon>Bacillota</taxon>
        <taxon>Bacilli</taxon>
        <taxon>Bacillales</taxon>
        <taxon>Paenibacillaceae</taxon>
        <taxon>Paenibacillus</taxon>
    </lineage>
</organism>
<accession>A0A6C0FQG0</accession>
<dbReference type="Pfam" id="PF00395">
    <property type="entry name" value="SLH"/>
    <property type="match status" value="2"/>
</dbReference>
<feature type="domain" description="SLH" evidence="1">
    <location>
        <begin position="77"/>
        <end position="132"/>
    </location>
</feature>